<protein>
    <submittedName>
        <fullName evidence="1">Uncharacterized protein</fullName>
    </submittedName>
</protein>
<dbReference type="Proteomes" id="UP001159427">
    <property type="component" value="Unassembled WGS sequence"/>
</dbReference>
<accession>A0ABN8MSP2</accession>
<dbReference type="InterPro" id="IPR029309">
    <property type="entry name" value="CaRF"/>
</dbReference>
<comment type="caution">
    <text evidence="1">The sequence shown here is derived from an EMBL/GenBank/DDBJ whole genome shotgun (WGS) entry which is preliminary data.</text>
</comment>
<dbReference type="Pfam" id="PF15299">
    <property type="entry name" value="ALS2CR8"/>
    <property type="match status" value="1"/>
</dbReference>
<organism evidence="1 2">
    <name type="scientific">Porites evermanni</name>
    <dbReference type="NCBI Taxonomy" id="104178"/>
    <lineage>
        <taxon>Eukaryota</taxon>
        <taxon>Metazoa</taxon>
        <taxon>Cnidaria</taxon>
        <taxon>Anthozoa</taxon>
        <taxon>Hexacorallia</taxon>
        <taxon>Scleractinia</taxon>
        <taxon>Fungiina</taxon>
        <taxon>Poritidae</taxon>
        <taxon>Porites</taxon>
    </lineage>
</organism>
<proteinExistence type="predicted"/>
<dbReference type="PANTHER" id="PTHR47456">
    <property type="entry name" value="PHD-TYPE DOMAIN-CONTAINING PROTEIN"/>
    <property type="match status" value="1"/>
</dbReference>
<name>A0ABN8MSP2_9CNID</name>
<sequence length="110" mass="12680">MAKEYNLKELSSLFEEKLSERSGLVKNVKAAESVLREFETTTTTRYACFKASKGFGNTDIKSHKHKVLWEDGSLRFDHIPFVVVNHKVCDCQHGVDRHVREKKRNQSVSL</sequence>
<evidence type="ECO:0000313" key="2">
    <source>
        <dbReference type="Proteomes" id="UP001159427"/>
    </source>
</evidence>
<feature type="non-terminal residue" evidence="1">
    <location>
        <position position="110"/>
    </location>
</feature>
<evidence type="ECO:0000313" key="1">
    <source>
        <dbReference type="EMBL" id="CAH3030562.1"/>
    </source>
</evidence>
<dbReference type="EMBL" id="CALNXI010000641">
    <property type="protein sequence ID" value="CAH3030562.1"/>
    <property type="molecule type" value="Genomic_DNA"/>
</dbReference>
<gene>
    <name evidence="1" type="ORF">PEVE_00038188</name>
</gene>
<keyword evidence="2" id="KW-1185">Reference proteome</keyword>
<reference evidence="1 2" key="1">
    <citation type="submission" date="2022-05" db="EMBL/GenBank/DDBJ databases">
        <authorList>
            <consortium name="Genoscope - CEA"/>
            <person name="William W."/>
        </authorList>
    </citation>
    <scope>NUCLEOTIDE SEQUENCE [LARGE SCALE GENOMIC DNA]</scope>
</reference>